<reference evidence="8" key="1">
    <citation type="submission" date="2020-01" db="EMBL/GenBank/DDBJ databases">
        <authorList>
            <consortium name="DOE Joint Genome Institute"/>
            <person name="Haridas S."/>
            <person name="Albert R."/>
            <person name="Binder M."/>
            <person name="Bloem J."/>
            <person name="Labutti K."/>
            <person name="Salamov A."/>
            <person name="Andreopoulos B."/>
            <person name="Baker S.E."/>
            <person name="Barry K."/>
            <person name="Bills G."/>
            <person name="Bluhm B.H."/>
            <person name="Cannon C."/>
            <person name="Castanera R."/>
            <person name="Culley D.E."/>
            <person name="Daum C."/>
            <person name="Ezra D."/>
            <person name="Gonzalez J.B."/>
            <person name="Henrissat B."/>
            <person name="Kuo A."/>
            <person name="Liang C."/>
            <person name="Lipzen A."/>
            <person name="Lutzoni F."/>
            <person name="Magnuson J."/>
            <person name="Mondo S."/>
            <person name="Nolan M."/>
            <person name="Ohm R."/>
            <person name="Pangilinan J."/>
            <person name="Park H.-J."/>
            <person name="Ramirez L."/>
            <person name="Alfaro M."/>
            <person name="Sun H."/>
            <person name="Tritt A."/>
            <person name="Yoshinaga Y."/>
            <person name="Zwiers L.-H."/>
            <person name="Turgeon B.G."/>
            <person name="Goodwin S.B."/>
            <person name="Spatafora J.W."/>
            <person name="Crous P.W."/>
            <person name="Grigoriev I.V."/>
        </authorList>
    </citation>
    <scope>NUCLEOTIDE SEQUENCE</scope>
    <source>
        <strain evidence="8">CBS 394.84</strain>
    </source>
</reference>
<evidence type="ECO:0000256" key="1">
    <source>
        <dbReference type="ARBA" id="ARBA00004141"/>
    </source>
</evidence>
<keyword evidence="4 6" id="KW-0472">Membrane</keyword>
<dbReference type="RefSeq" id="XP_040784539.1">
    <property type="nucleotide sequence ID" value="XM_040936186.1"/>
</dbReference>
<evidence type="ECO:0000256" key="2">
    <source>
        <dbReference type="ARBA" id="ARBA00022692"/>
    </source>
</evidence>
<dbReference type="AlphaFoldDB" id="A0A9P4GAS0"/>
<keyword evidence="9" id="KW-1185">Reference proteome</keyword>
<dbReference type="InterPro" id="IPR052337">
    <property type="entry name" value="SAT4-like"/>
</dbReference>
<protein>
    <recommendedName>
        <fullName evidence="7">Rhodopsin domain-containing protein</fullName>
    </recommendedName>
</protein>
<evidence type="ECO:0000256" key="5">
    <source>
        <dbReference type="ARBA" id="ARBA00038359"/>
    </source>
</evidence>
<dbReference type="OrthoDB" id="5429740at2759"/>
<dbReference type="PANTHER" id="PTHR33048:SF47">
    <property type="entry name" value="INTEGRAL MEMBRANE PROTEIN-RELATED"/>
    <property type="match status" value="1"/>
</dbReference>
<feature type="transmembrane region" description="Helical" evidence="6">
    <location>
        <begin position="214"/>
        <end position="232"/>
    </location>
</feature>
<evidence type="ECO:0000256" key="4">
    <source>
        <dbReference type="ARBA" id="ARBA00023136"/>
    </source>
</evidence>
<feature type="transmembrane region" description="Helical" evidence="6">
    <location>
        <begin position="137"/>
        <end position="160"/>
    </location>
</feature>
<proteinExistence type="inferred from homology"/>
<evidence type="ECO:0000256" key="6">
    <source>
        <dbReference type="SAM" id="Phobius"/>
    </source>
</evidence>
<keyword evidence="2 6" id="KW-0812">Transmembrane</keyword>
<organism evidence="8 9">
    <name type="scientific">Cucurbitaria berberidis CBS 394.84</name>
    <dbReference type="NCBI Taxonomy" id="1168544"/>
    <lineage>
        <taxon>Eukaryota</taxon>
        <taxon>Fungi</taxon>
        <taxon>Dikarya</taxon>
        <taxon>Ascomycota</taxon>
        <taxon>Pezizomycotina</taxon>
        <taxon>Dothideomycetes</taxon>
        <taxon>Pleosporomycetidae</taxon>
        <taxon>Pleosporales</taxon>
        <taxon>Pleosporineae</taxon>
        <taxon>Cucurbitariaceae</taxon>
        <taxon>Cucurbitaria</taxon>
    </lineage>
</organism>
<name>A0A9P4GAS0_9PLEO</name>
<dbReference type="EMBL" id="ML976618">
    <property type="protein sequence ID" value="KAF1841976.1"/>
    <property type="molecule type" value="Genomic_DNA"/>
</dbReference>
<feature type="domain" description="Rhodopsin" evidence="7">
    <location>
        <begin position="118"/>
        <end position="195"/>
    </location>
</feature>
<keyword evidence="3 6" id="KW-1133">Transmembrane helix</keyword>
<sequence>MLGTCRPETRSRVLSQFCRLRELYNSHLSDPSQLSLAFTSFHLPGSVDNMGANNSVPADYSVPAYTILAIDVVLTTAAVGGRTAPRRRRQQLMITSATLHFLGLFPSGLLLTAFGALDLQDVSQQSTKEQKFVTNTTLSFAVSYIIAITLVKLSILFLYHRTFTLRQKWFRYCWWMLMTLTILWTLAGLILLVLQEIGTLPRYDFGRIAVPTTGIFNALSDMLLMLLPAVMVSRLKMRRKQKIALVSIFCISGVQVNSSQIHTALTYDHSTSTVSLVRGTIYFYNRSHRLNPAYMNYLDIVLTATESSAGLMCACLPLTKPLVIRFTRWLQRMHSLDTKHQGWTTYSQSGTGEGRNKGIIRVDDYSVQLLRASDPALSQIGALNGLHERGYAVAECGTVSDKCILRGECAEGNAGGMLPFSGGGRLSGEAGLLSGPTTLVQVYGIREILDCFGPQLNRGRGS</sequence>
<comment type="subcellular location">
    <subcellularLocation>
        <location evidence="1">Membrane</location>
        <topology evidence="1">Multi-pass membrane protein</topology>
    </subcellularLocation>
</comment>
<evidence type="ECO:0000313" key="8">
    <source>
        <dbReference type="EMBL" id="KAF1841976.1"/>
    </source>
</evidence>
<evidence type="ECO:0000259" key="7">
    <source>
        <dbReference type="Pfam" id="PF20684"/>
    </source>
</evidence>
<dbReference type="PANTHER" id="PTHR33048">
    <property type="entry name" value="PTH11-LIKE INTEGRAL MEMBRANE PROTEIN (AFU_ORTHOLOGUE AFUA_5G11245)"/>
    <property type="match status" value="1"/>
</dbReference>
<comment type="caution">
    <text evidence="8">The sequence shown here is derived from an EMBL/GenBank/DDBJ whole genome shotgun (WGS) entry which is preliminary data.</text>
</comment>
<dbReference type="Proteomes" id="UP000800039">
    <property type="component" value="Unassembled WGS sequence"/>
</dbReference>
<comment type="similarity">
    <text evidence="5">Belongs to the SAT4 family.</text>
</comment>
<accession>A0A9P4GAS0</accession>
<dbReference type="Pfam" id="PF20684">
    <property type="entry name" value="Fung_rhodopsin"/>
    <property type="match status" value="2"/>
</dbReference>
<gene>
    <name evidence="8" type="ORF">K460DRAFT_398086</name>
</gene>
<dbReference type="GeneID" id="63853437"/>
<feature type="transmembrane region" description="Helical" evidence="6">
    <location>
        <begin position="92"/>
        <end position="117"/>
    </location>
</feature>
<evidence type="ECO:0000256" key="3">
    <source>
        <dbReference type="ARBA" id="ARBA00022989"/>
    </source>
</evidence>
<evidence type="ECO:0000313" key="9">
    <source>
        <dbReference type="Proteomes" id="UP000800039"/>
    </source>
</evidence>
<dbReference type="GO" id="GO:0016020">
    <property type="term" value="C:membrane"/>
    <property type="evidence" value="ECO:0007669"/>
    <property type="project" value="UniProtKB-SubCell"/>
</dbReference>
<dbReference type="InterPro" id="IPR049326">
    <property type="entry name" value="Rhodopsin_dom_fungi"/>
</dbReference>
<feature type="domain" description="Rhodopsin" evidence="7">
    <location>
        <begin position="212"/>
        <end position="324"/>
    </location>
</feature>
<feature type="transmembrane region" description="Helical" evidence="6">
    <location>
        <begin position="172"/>
        <end position="194"/>
    </location>
</feature>